<dbReference type="InterPro" id="IPR018392">
    <property type="entry name" value="LysM"/>
</dbReference>
<organism evidence="4 5">
    <name type="scientific">Cognatilysobacter bugurensis</name>
    <dbReference type="NCBI Taxonomy" id="543356"/>
    <lineage>
        <taxon>Bacteria</taxon>
        <taxon>Pseudomonadati</taxon>
        <taxon>Pseudomonadota</taxon>
        <taxon>Gammaproteobacteria</taxon>
        <taxon>Lysobacterales</taxon>
        <taxon>Lysobacteraceae</taxon>
        <taxon>Cognatilysobacter</taxon>
    </lineage>
</organism>
<comment type="similarity">
    <text evidence="1">Belongs to the transglycosylase Slt family.</text>
</comment>
<evidence type="ECO:0000313" key="5">
    <source>
        <dbReference type="Proteomes" id="UP000646426"/>
    </source>
</evidence>
<feature type="region of interest" description="Disordered" evidence="2">
    <location>
        <begin position="459"/>
        <end position="499"/>
    </location>
</feature>
<dbReference type="AlphaFoldDB" id="A0A918W474"/>
<evidence type="ECO:0000259" key="3">
    <source>
        <dbReference type="PROSITE" id="PS51782"/>
    </source>
</evidence>
<proteinExistence type="inferred from homology"/>
<comment type="caution">
    <text evidence="4">The sequence shown here is derived from an EMBL/GenBank/DDBJ whole genome shotgun (WGS) entry which is preliminary data.</text>
</comment>
<dbReference type="PANTHER" id="PTHR37423:SF2">
    <property type="entry name" value="MEMBRANE-BOUND LYTIC MUREIN TRANSGLYCOSYLASE C"/>
    <property type="match status" value="1"/>
</dbReference>
<dbReference type="Pfam" id="PF01476">
    <property type="entry name" value="LysM"/>
    <property type="match status" value="1"/>
</dbReference>
<dbReference type="SUPFAM" id="SSF54106">
    <property type="entry name" value="LysM domain"/>
    <property type="match status" value="1"/>
</dbReference>
<evidence type="ECO:0000256" key="1">
    <source>
        <dbReference type="ARBA" id="ARBA00007734"/>
    </source>
</evidence>
<dbReference type="Pfam" id="PF01464">
    <property type="entry name" value="SLT"/>
    <property type="match status" value="1"/>
</dbReference>
<reference evidence="4" key="2">
    <citation type="submission" date="2020-09" db="EMBL/GenBank/DDBJ databases">
        <authorList>
            <person name="Sun Q."/>
            <person name="Kim S."/>
        </authorList>
    </citation>
    <scope>NUCLEOTIDE SEQUENCE</scope>
    <source>
        <strain evidence="4">KCTC 23077</strain>
    </source>
</reference>
<gene>
    <name evidence="4" type="primary">dniR</name>
    <name evidence="4" type="ORF">GCM10007067_04040</name>
</gene>
<feature type="compositionally biased region" description="Low complexity" evidence="2">
    <location>
        <begin position="459"/>
        <end position="481"/>
    </location>
</feature>
<evidence type="ECO:0000256" key="2">
    <source>
        <dbReference type="SAM" id="MobiDB-lite"/>
    </source>
</evidence>
<dbReference type="PANTHER" id="PTHR37423">
    <property type="entry name" value="SOLUBLE LYTIC MUREIN TRANSGLYCOSYLASE-RELATED"/>
    <property type="match status" value="1"/>
</dbReference>
<dbReference type="CDD" id="cd00118">
    <property type="entry name" value="LysM"/>
    <property type="match status" value="1"/>
</dbReference>
<dbReference type="InterPro" id="IPR023346">
    <property type="entry name" value="Lysozyme-like_dom_sf"/>
</dbReference>
<dbReference type="SUPFAM" id="SSF53955">
    <property type="entry name" value="Lysozyme-like"/>
    <property type="match status" value="1"/>
</dbReference>
<keyword evidence="5" id="KW-1185">Reference proteome</keyword>
<evidence type="ECO:0000313" key="4">
    <source>
        <dbReference type="EMBL" id="GHA70980.1"/>
    </source>
</evidence>
<dbReference type="Proteomes" id="UP000646426">
    <property type="component" value="Unassembled WGS sequence"/>
</dbReference>
<reference evidence="4" key="1">
    <citation type="journal article" date="2014" name="Int. J. Syst. Evol. Microbiol.">
        <title>Complete genome sequence of Corynebacterium casei LMG S-19264T (=DSM 44701T), isolated from a smear-ripened cheese.</title>
        <authorList>
            <consortium name="US DOE Joint Genome Institute (JGI-PGF)"/>
            <person name="Walter F."/>
            <person name="Albersmeier A."/>
            <person name="Kalinowski J."/>
            <person name="Ruckert C."/>
        </authorList>
    </citation>
    <scope>NUCLEOTIDE SEQUENCE</scope>
    <source>
        <strain evidence="4">KCTC 23077</strain>
    </source>
</reference>
<dbReference type="PROSITE" id="PS51782">
    <property type="entry name" value="LYSM"/>
    <property type="match status" value="1"/>
</dbReference>
<dbReference type="SMART" id="SM00257">
    <property type="entry name" value="LysM"/>
    <property type="match status" value="1"/>
</dbReference>
<accession>A0A918W474</accession>
<protein>
    <submittedName>
        <fullName evidence="4">Lytic transglycosylase</fullName>
    </submittedName>
</protein>
<dbReference type="EMBL" id="BMYD01000001">
    <property type="protein sequence ID" value="GHA70980.1"/>
    <property type="molecule type" value="Genomic_DNA"/>
</dbReference>
<dbReference type="Gene3D" id="1.10.530.10">
    <property type="match status" value="1"/>
</dbReference>
<name>A0A918W474_9GAMM</name>
<dbReference type="InterPro" id="IPR036779">
    <property type="entry name" value="LysM_dom_sf"/>
</dbReference>
<sequence>MRVRICDRYPPGSPVVPVAMPLPVCSPARLAPLAFATLVVLSFDAAALSRRDQAAVGALSQRMQAAEARYREATVAARNDDPGARQAADGALEDMEDVITACGKQRGCSMPNMLAAFKRLLKSNADASPVDEDVDTTLVDESIGGGVPNAAEAASLLTEDNERFKRMVQYNPAVQAGIRRWLTDMRVTLIQSHENYQHMQHLMSPAFKRSGLPEALLFGIMAKESNGKVHVGSRAGAVGPLQFMPATGKRFGLGPDGTGFDTRYDPQSAANAAAAYLNERFRELDSNIEMSLAAYNGGEGRARRVYRESGGRSFWDADVYNQFPAETKDYVPMVIAAAWLYLHPKEYGLTFPKVDTRQATLKLARTASIYELTICLGNGGTRDGYMRVLRNLNPRYEADQAIPAGTTLNVTTKMVGLYNRWCAQGERADLARTLVASDPGRAIVRTGAPVPAAKPAITETAPAPAPAQPEAAAPAVPTAAAKDSKKKSPAPREYRVQRGETLTSIASKFECRIGTLADANRVEGPRYMIRPGQRLKLDGCDGEG</sequence>
<feature type="domain" description="LysM" evidence="3">
    <location>
        <begin position="492"/>
        <end position="537"/>
    </location>
</feature>
<dbReference type="InterPro" id="IPR008258">
    <property type="entry name" value="Transglycosylase_SLT_dom_1"/>
</dbReference>
<dbReference type="Gene3D" id="3.10.350.10">
    <property type="entry name" value="LysM domain"/>
    <property type="match status" value="1"/>
</dbReference>